<sequence>MSTPPPPAAAGLTARNLTAQLHYAAQGNPVSSRPETSVANCCPGLEMDFRAAWRRLFRGVTLREYDNLITACTLPPEVIAAAWRAAGRPEHPPRDLVGHRLVRVTTHDGIDTVFTAPLTGPAPSSPADQILLTTTDNPEGLAPLEWSNALAPILARHQGGHVTCHFSPLPSEAYLPHDAAAVPIDMAVEQFFADDTAVIAEALAEAGELTQGLCSPWQNDYRECSCYYWASARPDFVNVEVGRDGLAHGDNWLQKTRTGSYVPDDYADTRLILYDDLFADWERLLRFQIGGRDAEGEETDPQ</sequence>
<name>A0A934TMT1_9RHOB</name>
<protein>
    <submittedName>
        <fullName evidence="1">Uncharacterized protein</fullName>
    </submittedName>
</protein>
<dbReference type="EMBL" id="NHSD01000302">
    <property type="protein sequence ID" value="MBK5928401.1"/>
    <property type="molecule type" value="Genomic_DNA"/>
</dbReference>
<dbReference type="Proteomes" id="UP000706333">
    <property type="component" value="Unassembled WGS sequence"/>
</dbReference>
<proteinExistence type="predicted"/>
<comment type="caution">
    <text evidence="1">The sequence shown here is derived from an EMBL/GenBank/DDBJ whole genome shotgun (WGS) entry which is preliminary data.</text>
</comment>
<evidence type="ECO:0000313" key="2">
    <source>
        <dbReference type="Proteomes" id="UP000706333"/>
    </source>
</evidence>
<dbReference type="AlphaFoldDB" id="A0A934TMT1"/>
<organism evidence="1 2">
    <name type="scientific">Rhodobaculum claviforme</name>
    <dbReference type="NCBI Taxonomy" id="1549854"/>
    <lineage>
        <taxon>Bacteria</taxon>
        <taxon>Pseudomonadati</taxon>
        <taxon>Pseudomonadota</taxon>
        <taxon>Alphaproteobacteria</taxon>
        <taxon>Rhodobacterales</taxon>
        <taxon>Paracoccaceae</taxon>
        <taxon>Rhodobaculum</taxon>
    </lineage>
</organism>
<reference evidence="1" key="2">
    <citation type="journal article" date="2020" name="Microorganisms">
        <title>Osmotic Adaptation and Compatible Solute Biosynthesis of Phototrophic Bacteria as Revealed from Genome Analyses.</title>
        <authorList>
            <person name="Imhoff J.F."/>
            <person name="Rahn T."/>
            <person name="Kunzel S."/>
            <person name="Keller A."/>
            <person name="Neulinger S.C."/>
        </authorList>
    </citation>
    <scope>NUCLEOTIDE SEQUENCE</scope>
    <source>
        <strain evidence="1">LMG 28126</strain>
    </source>
</reference>
<accession>A0A934TMT1</accession>
<reference evidence="1" key="1">
    <citation type="submission" date="2017-05" db="EMBL/GenBank/DDBJ databases">
        <authorList>
            <person name="Imhoff J.F."/>
            <person name="Rahn T."/>
            <person name="Kuenzel S."/>
            <person name="Neulinger S.C."/>
        </authorList>
    </citation>
    <scope>NUCLEOTIDE SEQUENCE</scope>
    <source>
        <strain evidence="1">LMG 28126</strain>
    </source>
</reference>
<keyword evidence="2" id="KW-1185">Reference proteome</keyword>
<gene>
    <name evidence="1" type="ORF">CCR87_13845</name>
</gene>
<evidence type="ECO:0000313" key="1">
    <source>
        <dbReference type="EMBL" id="MBK5928401.1"/>
    </source>
</evidence>